<accession>X7EEN2</accession>
<reference evidence="2 3" key="1">
    <citation type="submission" date="2014-01" db="EMBL/GenBank/DDBJ databases">
        <title>Roseivivax halodurans JCM 10272 Genome Sequencing.</title>
        <authorList>
            <person name="Lai Q."/>
            <person name="Li G."/>
            <person name="Shao Z."/>
        </authorList>
    </citation>
    <scope>NUCLEOTIDE SEQUENCE [LARGE SCALE GENOMIC DNA]</scope>
    <source>
        <strain evidence="2 3">JCM 10272</strain>
    </source>
</reference>
<dbReference type="PATRIC" id="fig|1449350.3.peg.3141"/>
<dbReference type="eggNOG" id="ENOG5032Z7J">
    <property type="taxonomic scope" value="Bacteria"/>
</dbReference>
<evidence type="ECO:0000259" key="1">
    <source>
        <dbReference type="Pfam" id="PF01890"/>
    </source>
</evidence>
<dbReference type="InterPro" id="IPR036518">
    <property type="entry name" value="CobE/GbiG_C_sf"/>
</dbReference>
<feature type="domain" description="CobE/GbiG C-terminal" evidence="1">
    <location>
        <begin position="2"/>
        <end position="117"/>
    </location>
</feature>
<dbReference type="AlphaFoldDB" id="X7EEN2"/>
<name>X7EEN2_9RHOB</name>
<dbReference type="OrthoDB" id="7475241at2"/>
<proteinExistence type="predicted"/>
<keyword evidence="2" id="KW-0808">Transferase</keyword>
<dbReference type="EMBL" id="JALZ01000020">
    <property type="protein sequence ID" value="ETX13676.1"/>
    <property type="molecule type" value="Genomic_DNA"/>
</dbReference>
<keyword evidence="3" id="KW-1185">Reference proteome</keyword>
<dbReference type="InterPro" id="IPR002750">
    <property type="entry name" value="CobE/GbiG_C"/>
</dbReference>
<dbReference type="GO" id="GO:0032259">
    <property type="term" value="P:methylation"/>
    <property type="evidence" value="ECO:0007669"/>
    <property type="project" value="UniProtKB-KW"/>
</dbReference>
<dbReference type="GO" id="GO:0008168">
    <property type="term" value="F:methyltransferase activity"/>
    <property type="evidence" value="ECO:0007669"/>
    <property type="project" value="UniProtKB-KW"/>
</dbReference>
<gene>
    <name evidence="2" type="ORF">OCH239_08875</name>
</gene>
<dbReference type="GO" id="GO:0009236">
    <property type="term" value="P:cobalamin biosynthetic process"/>
    <property type="evidence" value="ECO:0007669"/>
    <property type="project" value="InterPro"/>
</dbReference>
<dbReference type="STRING" id="1449350.OCH239_08875"/>
<dbReference type="RefSeq" id="WP_037264524.1">
    <property type="nucleotide sequence ID" value="NZ_JALZ01000020.1"/>
</dbReference>
<evidence type="ECO:0000313" key="2">
    <source>
        <dbReference type="EMBL" id="ETX13676.1"/>
    </source>
</evidence>
<dbReference type="Gene3D" id="3.30.420.180">
    <property type="entry name" value="CobE/GbiG C-terminal domain"/>
    <property type="match status" value="1"/>
</dbReference>
<dbReference type="Proteomes" id="UP000022447">
    <property type="component" value="Unassembled WGS sequence"/>
</dbReference>
<dbReference type="Pfam" id="PF01890">
    <property type="entry name" value="CbiG_C"/>
    <property type="match status" value="1"/>
</dbReference>
<evidence type="ECO:0000313" key="3">
    <source>
        <dbReference type="Proteomes" id="UP000022447"/>
    </source>
</evidence>
<sequence length="122" mass="12139">MIVAGFGFRQSATRESLVDALRRAWVAPGPASLATATVKAAHPALAALAADLGIGVEAMPADALASQTTLTHSPRSWAAHGTGSVAEAAALAALGPGARLLGPRSVSGDGRATCALAWKDIT</sequence>
<dbReference type="SUPFAM" id="SSF159664">
    <property type="entry name" value="CobE/GbiG C-terminal domain-like"/>
    <property type="match status" value="1"/>
</dbReference>
<organism evidence="2 3">
    <name type="scientific">Roseivivax halodurans JCM 10272</name>
    <dbReference type="NCBI Taxonomy" id="1449350"/>
    <lineage>
        <taxon>Bacteria</taxon>
        <taxon>Pseudomonadati</taxon>
        <taxon>Pseudomonadota</taxon>
        <taxon>Alphaproteobacteria</taxon>
        <taxon>Rhodobacterales</taxon>
        <taxon>Roseobacteraceae</taxon>
        <taxon>Roseivivax</taxon>
    </lineage>
</organism>
<protein>
    <submittedName>
        <fullName evidence="2">Precorrin methylase</fullName>
    </submittedName>
</protein>
<comment type="caution">
    <text evidence="2">The sequence shown here is derived from an EMBL/GenBank/DDBJ whole genome shotgun (WGS) entry which is preliminary data.</text>
</comment>
<keyword evidence="2" id="KW-0489">Methyltransferase</keyword>